<dbReference type="RefSeq" id="WP_117445508.1">
    <property type="nucleotide sequence ID" value="NZ_JAQLXT010000010.1"/>
</dbReference>
<dbReference type="Pfam" id="PF00534">
    <property type="entry name" value="Glycos_transf_1"/>
    <property type="match status" value="1"/>
</dbReference>
<dbReference type="PANTHER" id="PTHR12526:SF630">
    <property type="entry name" value="GLYCOSYLTRANSFERASE"/>
    <property type="match status" value="1"/>
</dbReference>
<keyword evidence="2" id="KW-0808">Transferase</keyword>
<name>A0A3E3E8Y1_9FIRM</name>
<protein>
    <submittedName>
        <fullName evidence="2">Glycosyltransferase family 4 protein</fullName>
    </submittedName>
</protein>
<dbReference type="Proteomes" id="UP000260721">
    <property type="component" value="Unassembled WGS sequence"/>
</dbReference>
<dbReference type="EMBL" id="QUSK01000003">
    <property type="protein sequence ID" value="RGD77907.1"/>
    <property type="molecule type" value="Genomic_DNA"/>
</dbReference>
<evidence type="ECO:0000313" key="3">
    <source>
        <dbReference type="Proteomes" id="UP000260721"/>
    </source>
</evidence>
<evidence type="ECO:0000259" key="1">
    <source>
        <dbReference type="Pfam" id="PF00534"/>
    </source>
</evidence>
<evidence type="ECO:0000313" key="2">
    <source>
        <dbReference type="EMBL" id="RGD77907.1"/>
    </source>
</evidence>
<dbReference type="InterPro" id="IPR001296">
    <property type="entry name" value="Glyco_trans_1"/>
</dbReference>
<proteinExistence type="predicted"/>
<organism evidence="2 3">
    <name type="scientific">Faecalicoccus pleomorphus</name>
    <dbReference type="NCBI Taxonomy" id="1323"/>
    <lineage>
        <taxon>Bacteria</taxon>
        <taxon>Bacillati</taxon>
        <taxon>Bacillota</taxon>
        <taxon>Erysipelotrichia</taxon>
        <taxon>Erysipelotrichales</taxon>
        <taxon>Erysipelotrichaceae</taxon>
        <taxon>Faecalicoccus</taxon>
    </lineage>
</organism>
<accession>A0A3E3E8Y1</accession>
<dbReference type="PANTHER" id="PTHR12526">
    <property type="entry name" value="GLYCOSYLTRANSFERASE"/>
    <property type="match status" value="1"/>
</dbReference>
<dbReference type="AlphaFoldDB" id="A0A3E3E8Y1"/>
<gene>
    <name evidence="2" type="ORF">DXC78_02205</name>
</gene>
<feature type="domain" description="Glycosyl transferase family 1" evidence="1">
    <location>
        <begin position="206"/>
        <end position="366"/>
    </location>
</feature>
<comment type="caution">
    <text evidence="2">The sequence shown here is derived from an EMBL/GenBank/DDBJ whole genome shotgun (WGS) entry which is preliminary data.</text>
</comment>
<dbReference type="Gene3D" id="3.40.50.2000">
    <property type="entry name" value="Glycogen Phosphorylase B"/>
    <property type="match status" value="2"/>
</dbReference>
<dbReference type="GO" id="GO:0016757">
    <property type="term" value="F:glycosyltransferase activity"/>
    <property type="evidence" value="ECO:0007669"/>
    <property type="project" value="InterPro"/>
</dbReference>
<sequence length="395" mass="45452">MRVCFLVTSLAHVSGINRVISLVGNALVDRYDIYIVATEQIDPDTDQAFALDPRIHVLSAASLKIQPSFMDRCRRFLSRQIQTKLFHEPSFLLLPGSLSRRSRFSMIHYFKEMNFDVIVGVHTLQSIRLAQIRKQIPSRCIGWQHSVYPSLFQNPHRNFWKQEKFFKKYITQLDDFIVLNDQDKEMMDQAFSISSKVIANPLSFSSKEKADSKNQTFIAVGSLMYVKGFDRLIDAFALFHKKHKEWTCHILGEGRQRAKLEQQIRDHGLQDFIFLEGNQKDVQSYYRQASVFLLPSRWEGLPMVALEAMEMGLPMIAFDILATKGLIEDGVNGKVVCASKGVAGYAQAMDQLASSLDLRIHMHKQALQKAKQYEMERILPQWIALLENKEQETES</sequence>
<reference evidence="2 3" key="1">
    <citation type="submission" date="2018-08" db="EMBL/GenBank/DDBJ databases">
        <title>A genome reference for cultivated species of the human gut microbiota.</title>
        <authorList>
            <person name="Zou Y."/>
            <person name="Xue W."/>
            <person name="Luo G."/>
        </authorList>
    </citation>
    <scope>NUCLEOTIDE SEQUENCE [LARGE SCALE GENOMIC DNA]</scope>
    <source>
        <strain evidence="2 3">TF08-11</strain>
    </source>
</reference>
<dbReference type="SUPFAM" id="SSF53756">
    <property type="entry name" value="UDP-Glycosyltransferase/glycogen phosphorylase"/>
    <property type="match status" value="1"/>
</dbReference>
<dbReference type="CDD" id="cd03820">
    <property type="entry name" value="GT4_AmsD-like"/>
    <property type="match status" value="1"/>
</dbReference>